<dbReference type="PANTHER" id="PTHR22916">
    <property type="entry name" value="GLYCOSYLTRANSFERASE"/>
    <property type="match status" value="1"/>
</dbReference>
<gene>
    <name evidence="3" type="ORF">BJY26_000754</name>
</gene>
<dbReference type="SUPFAM" id="SSF53448">
    <property type="entry name" value="Nucleotide-diphospho-sugar transferases"/>
    <property type="match status" value="1"/>
</dbReference>
<organism evidence="3 4">
    <name type="scientific">Spelaeicoccus albus</name>
    <dbReference type="NCBI Taxonomy" id="1280376"/>
    <lineage>
        <taxon>Bacteria</taxon>
        <taxon>Bacillati</taxon>
        <taxon>Actinomycetota</taxon>
        <taxon>Actinomycetes</taxon>
        <taxon>Micrococcales</taxon>
        <taxon>Brevibacteriaceae</taxon>
        <taxon>Spelaeicoccus</taxon>
    </lineage>
</organism>
<dbReference type="Pfam" id="PF00535">
    <property type="entry name" value="Glycos_transf_2"/>
    <property type="match status" value="1"/>
</dbReference>
<protein>
    <submittedName>
        <fullName evidence="3">Glycosyltransferase involved in cell wall biosynthesis</fullName>
    </submittedName>
</protein>
<dbReference type="Pfam" id="PF22181">
    <property type="entry name" value="TarS_linker"/>
    <property type="match status" value="1"/>
</dbReference>
<feature type="domain" description="Glycosyltransferase 2-like" evidence="1">
    <location>
        <begin position="6"/>
        <end position="138"/>
    </location>
</feature>
<dbReference type="InterPro" id="IPR001173">
    <property type="entry name" value="Glyco_trans_2-like"/>
</dbReference>
<name>A0A7Z0AB84_9MICO</name>
<dbReference type="GO" id="GO:0016758">
    <property type="term" value="F:hexosyltransferase activity"/>
    <property type="evidence" value="ECO:0007669"/>
    <property type="project" value="UniProtKB-ARBA"/>
</dbReference>
<dbReference type="CDD" id="cd00761">
    <property type="entry name" value="Glyco_tranf_GTA_type"/>
    <property type="match status" value="1"/>
</dbReference>
<evidence type="ECO:0000313" key="4">
    <source>
        <dbReference type="Proteomes" id="UP000539111"/>
    </source>
</evidence>
<dbReference type="Gene3D" id="3.90.550.10">
    <property type="entry name" value="Spore Coat Polysaccharide Biosynthesis Protein SpsA, Chain A"/>
    <property type="match status" value="1"/>
</dbReference>
<dbReference type="AlphaFoldDB" id="A0A7Z0AB84"/>
<keyword evidence="4" id="KW-1185">Reference proteome</keyword>
<comment type="caution">
    <text evidence="3">The sequence shown here is derived from an EMBL/GenBank/DDBJ whole genome shotgun (WGS) entry which is preliminary data.</text>
</comment>
<evidence type="ECO:0000313" key="3">
    <source>
        <dbReference type="EMBL" id="NYI66448.1"/>
    </source>
</evidence>
<evidence type="ECO:0000259" key="1">
    <source>
        <dbReference type="Pfam" id="PF00535"/>
    </source>
</evidence>
<keyword evidence="3" id="KW-0808">Transferase</keyword>
<sequence length="620" mass="69467">MTTKVSVVVAVYNTGEYIEPLIDSIIGQTMSDDEYEAIFVDDGSSDETPARLDQLAAERENVRVEHIPNSGWPGKPRNIGTELARGEYIYFVDHDDWLAPEALERMYDMGVRTKSDVVIGKIEGHGRRVPTTLFRRNYEHADIETAPIVESMTPHKMFRREFLSAHGIRFPEGKRRLEDHLFCTKAYLQADGISVLSDYSCYHHIKREDEANAGFQQLDPAGYFDNLREAIDAVECLTEPGPRRNVLLRRWYRTEMLKRVGTPFARYDDKYRRAIYREIYELARERFTDPEIWRPLTALFRVRGELLRADRFDDLVALSEFELGISTLAEATSARWVDGTVLLTVHVVSRTPDGAPVELLADERDKYLSIPIDGVSSEARRVTEEVEDADLTFTVRKRGDGTSVECMASPTGRRVPGGAGAVDYTYQVKVDVGTVKGGVWDLYTRMTHWGWARQTKRVSVAAGVDMTSAIVGDKPRIVIPYRTDAGNFSIDMAQKVKSLPLELAGELANVGEAFGPELRLTLPVHTTPESADLPVDVTAESHDGADYESVAGRIIASEGGGLLTAEFSQKHDHAHLNLRTSHGKGAAGLRVQQTQRQEAPRRLGLLRRIFGNSKNTGRKS</sequence>
<dbReference type="InterPro" id="IPR029044">
    <property type="entry name" value="Nucleotide-diphossugar_trans"/>
</dbReference>
<dbReference type="PANTHER" id="PTHR22916:SF3">
    <property type="entry name" value="UDP-GLCNAC:BETAGAL BETA-1,3-N-ACETYLGLUCOSAMINYLTRANSFERASE-LIKE PROTEIN 1"/>
    <property type="match status" value="1"/>
</dbReference>
<dbReference type="InterPro" id="IPR054028">
    <property type="entry name" value="TarS/TarP_linker"/>
</dbReference>
<evidence type="ECO:0000259" key="2">
    <source>
        <dbReference type="Pfam" id="PF22181"/>
    </source>
</evidence>
<reference evidence="3 4" key="1">
    <citation type="submission" date="2020-07" db="EMBL/GenBank/DDBJ databases">
        <title>Sequencing the genomes of 1000 actinobacteria strains.</title>
        <authorList>
            <person name="Klenk H.-P."/>
        </authorList>
    </citation>
    <scope>NUCLEOTIDE SEQUENCE [LARGE SCALE GENOMIC DNA]</scope>
    <source>
        <strain evidence="3 4">DSM 26341</strain>
    </source>
</reference>
<dbReference type="Proteomes" id="UP000539111">
    <property type="component" value="Unassembled WGS sequence"/>
</dbReference>
<dbReference type="RefSeq" id="WP_179425818.1">
    <property type="nucleotide sequence ID" value="NZ_JACBZP010000001.1"/>
</dbReference>
<accession>A0A7Z0AB84</accession>
<proteinExistence type="predicted"/>
<dbReference type="EMBL" id="JACBZP010000001">
    <property type="protein sequence ID" value="NYI66448.1"/>
    <property type="molecule type" value="Genomic_DNA"/>
</dbReference>
<feature type="domain" description="TarS/TarP linker" evidence="2">
    <location>
        <begin position="220"/>
        <end position="318"/>
    </location>
</feature>